<evidence type="ECO:0000256" key="2">
    <source>
        <dbReference type="ARBA" id="ARBA00022448"/>
    </source>
</evidence>
<dbReference type="CDD" id="cd06261">
    <property type="entry name" value="TM_PBP2"/>
    <property type="match status" value="1"/>
</dbReference>
<feature type="transmembrane region" description="Helical" evidence="7">
    <location>
        <begin position="257"/>
        <end position="277"/>
    </location>
</feature>
<reference evidence="9" key="1">
    <citation type="submission" date="2020-10" db="EMBL/GenBank/DDBJ databases">
        <title>Taxonomic study of unclassified bacteria belonging to the class Ktedonobacteria.</title>
        <authorList>
            <person name="Yabe S."/>
            <person name="Wang C.M."/>
            <person name="Zheng Y."/>
            <person name="Sakai Y."/>
            <person name="Cavaletti L."/>
            <person name="Monciardini P."/>
            <person name="Donadio S."/>
        </authorList>
    </citation>
    <scope>NUCLEOTIDE SEQUENCE</scope>
    <source>
        <strain evidence="9">ID150040</strain>
    </source>
</reference>
<keyword evidence="10" id="KW-1185">Reference proteome</keyword>
<dbReference type="SUPFAM" id="SSF161098">
    <property type="entry name" value="MetI-like"/>
    <property type="match status" value="1"/>
</dbReference>
<dbReference type="Proteomes" id="UP000597444">
    <property type="component" value="Unassembled WGS sequence"/>
</dbReference>
<comment type="similarity">
    <text evidence="7">Belongs to the binding-protein-dependent transport system permease family.</text>
</comment>
<evidence type="ECO:0000256" key="5">
    <source>
        <dbReference type="ARBA" id="ARBA00022989"/>
    </source>
</evidence>
<feature type="transmembrane region" description="Helical" evidence="7">
    <location>
        <begin position="156"/>
        <end position="177"/>
    </location>
</feature>
<evidence type="ECO:0000259" key="8">
    <source>
        <dbReference type="PROSITE" id="PS50928"/>
    </source>
</evidence>
<feature type="transmembrane region" description="Helical" evidence="7">
    <location>
        <begin position="87"/>
        <end position="111"/>
    </location>
</feature>
<keyword evidence="2 7" id="KW-0813">Transport</keyword>
<gene>
    <name evidence="9" type="ORF">KSF_111050</name>
</gene>
<dbReference type="Gene3D" id="1.10.3720.10">
    <property type="entry name" value="MetI-like"/>
    <property type="match status" value="1"/>
</dbReference>
<name>A0A8J3NB34_9CHLR</name>
<evidence type="ECO:0000256" key="6">
    <source>
        <dbReference type="ARBA" id="ARBA00023136"/>
    </source>
</evidence>
<protein>
    <submittedName>
        <fullName evidence="9">Sugar ABC transporter permease</fullName>
    </submittedName>
</protein>
<feature type="domain" description="ABC transmembrane type-1" evidence="8">
    <location>
        <begin position="88"/>
        <end position="277"/>
    </location>
</feature>
<dbReference type="RefSeq" id="WP_220211629.1">
    <property type="nucleotide sequence ID" value="NZ_BNJK01000004.1"/>
</dbReference>
<dbReference type="GO" id="GO:0055085">
    <property type="term" value="P:transmembrane transport"/>
    <property type="evidence" value="ECO:0007669"/>
    <property type="project" value="InterPro"/>
</dbReference>
<feature type="transmembrane region" description="Helical" evidence="7">
    <location>
        <begin position="123"/>
        <end position="144"/>
    </location>
</feature>
<dbReference type="PROSITE" id="PS50928">
    <property type="entry name" value="ABC_TM1"/>
    <property type="match status" value="1"/>
</dbReference>
<evidence type="ECO:0000313" key="10">
    <source>
        <dbReference type="Proteomes" id="UP000597444"/>
    </source>
</evidence>
<dbReference type="Pfam" id="PF00528">
    <property type="entry name" value="BPD_transp_1"/>
    <property type="match status" value="1"/>
</dbReference>
<accession>A0A8J3NB34</accession>
<keyword evidence="3" id="KW-1003">Cell membrane</keyword>
<evidence type="ECO:0000313" key="9">
    <source>
        <dbReference type="EMBL" id="GHP01058.1"/>
    </source>
</evidence>
<organism evidence="9 10">
    <name type="scientific">Reticulibacter mediterranei</name>
    <dbReference type="NCBI Taxonomy" id="2778369"/>
    <lineage>
        <taxon>Bacteria</taxon>
        <taxon>Bacillati</taxon>
        <taxon>Chloroflexota</taxon>
        <taxon>Ktedonobacteria</taxon>
        <taxon>Ktedonobacterales</taxon>
        <taxon>Reticulibacteraceae</taxon>
        <taxon>Reticulibacter</taxon>
    </lineage>
</organism>
<evidence type="ECO:0000256" key="3">
    <source>
        <dbReference type="ARBA" id="ARBA00022475"/>
    </source>
</evidence>
<comment type="caution">
    <text evidence="9">The sequence shown here is derived from an EMBL/GenBank/DDBJ whole genome shotgun (WGS) entry which is preliminary data.</text>
</comment>
<dbReference type="PANTHER" id="PTHR43744">
    <property type="entry name" value="ABC TRANSPORTER PERMEASE PROTEIN MG189-RELATED-RELATED"/>
    <property type="match status" value="1"/>
</dbReference>
<keyword evidence="5 7" id="KW-1133">Transmembrane helix</keyword>
<dbReference type="GO" id="GO:0005886">
    <property type="term" value="C:plasma membrane"/>
    <property type="evidence" value="ECO:0007669"/>
    <property type="project" value="UniProtKB-SubCell"/>
</dbReference>
<feature type="transmembrane region" description="Helical" evidence="7">
    <location>
        <begin position="27"/>
        <end position="48"/>
    </location>
</feature>
<proteinExistence type="inferred from homology"/>
<dbReference type="EMBL" id="BNJK01000004">
    <property type="protein sequence ID" value="GHP01058.1"/>
    <property type="molecule type" value="Genomic_DNA"/>
</dbReference>
<evidence type="ECO:0000256" key="1">
    <source>
        <dbReference type="ARBA" id="ARBA00004651"/>
    </source>
</evidence>
<dbReference type="PANTHER" id="PTHR43744:SF12">
    <property type="entry name" value="ABC TRANSPORTER PERMEASE PROTEIN MG189-RELATED"/>
    <property type="match status" value="1"/>
</dbReference>
<dbReference type="InterPro" id="IPR000515">
    <property type="entry name" value="MetI-like"/>
</dbReference>
<evidence type="ECO:0000256" key="7">
    <source>
        <dbReference type="RuleBase" id="RU363032"/>
    </source>
</evidence>
<comment type="subcellular location">
    <subcellularLocation>
        <location evidence="1 7">Cell membrane</location>
        <topology evidence="1 7">Multi-pass membrane protein</topology>
    </subcellularLocation>
</comment>
<keyword evidence="4 7" id="KW-0812">Transmembrane</keyword>
<evidence type="ECO:0000256" key="4">
    <source>
        <dbReference type="ARBA" id="ARBA00022692"/>
    </source>
</evidence>
<dbReference type="AlphaFoldDB" id="A0A8J3NB34"/>
<keyword evidence="6 7" id="KW-0472">Membrane</keyword>
<dbReference type="InterPro" id="IPR035906">
    <property type="entry name" value="MetI-like_sf"/>
</dbReference>
<sequence length="292" mass="32622">MAVQQLATPATRLAERPRRRQRSVTRIITLVVLAILAIIWILPILWAIDTSLKPEGETTAVPVSWFASHFTLDAYITTFATTNLPRWYFNSFLTSAIISIVTVILASMAAFAFSRVPFKGRSILFWIILAGIMVPVQILIVPLFTQMQSLGLVDTYWGIMLPQFASPIAVFIFKQYFDGIPRELEEAAIMDGASRWRVYWQIWMPLARPAIAAVAIFAFVISWNNFLWPFIVITGNNMMTVPVGLSTVQTSFGIRYAQIMASAVLGGIPVLIVFLFFQRQIVQGIAGTGLKG</sequence>